<dbReference type="InterPro" id="IPR003593">
    <property type="entry name" value="AAA+_ATPase"/>
</dbReference>
<feature type="transmembrane region" description="Helical" evidence="9">
    <location>
        <begin position="216"/>
        <end position="243"/>
    </location>
</feature>
<evidence type="ECO:0000256" key="4">
    <source>
        <dbReference type="ARBA" id="ARBA00022741"/>
    </source>
</evidence>
<feature type="transmembrane region" description="Helical" evidence="9">
    <location>
        <begin position="171"/>
        <end position="196"/>
    </location>
</feature>
<dbReference type="GO" id="GO:0005524">
    <property type="term" value="F:ATP binding"/>
    <property type="evidence" value="ECO:0007669"/>
    <property type="project" value="UniProtKB-KW"/>
</dbReference>
<evidence type="ECO:0000256" key="1">
    <source>
        <dbReference type="ARBA" id="ARBA00004141"/>
    </source>
</evidence>
<reference evidence="12" key="1">
    <citation type="journal article" date="2019" name="bioRxiv">
        <title>The Genome of the Zebra Mussel, Dreissena polymorpha: A Resource for Invasive Species Research.</title>
        <authorList>
            <person name="McCartney M.A."/>
            <person name="Auch B."/>
            <person name="Kono T."/>
            <person name="Mallez S."/>
            <person name="Zhang Y."/>
            <person name="Obille A."/>
            <person name="Becker A."/>
            <person name="Abrahante J.E."/>
            <person name="Garbe J."/>
            <person name="Badalamenti J.P."/>
            <person name="Herman A."/>
            <person name="Mangelson H."/>
            <person name="Liachko I."/>
            <person name="Sullivan S."/>
            <person name="Sone E.D."/>
            <person name="Koren S."/>
            <person name="Silverstein K.A.T."/>
            <person name="Beckman K.B."/>
            <person name="Gohl D.M."/>
        </authorList>
    </citation>
    <scope>NUCLEOTIDE SEQUENCE</scope>
    <source>
        <strain evidence="12">Duluth1</strain>
        <tissue evidence="12">Whole animal</tissue>
    </source>
</reference>
<keyword evidence="3 9" id="KW-0812">Transmembrane</keyword>
<evidence type="ECO:0000256" key="7">
    <source>
        <dbReference type="ARBA" id="ARBA00023136"/>
    </source>
</evidence>
<comment type="caution">
    <text evidence="12">The sequence shown here is derived from an EMBL/GenBank/DDBJ whole genome shotgun (WGS) entry which is preliminary data.</text>
</comment>
<dbReference type="PROSITE" id="PS50893">
    <property type="entry name" value="ABC_TRANSPORTER_2"/>
    <property type="match status" value="2"/>
</dbReference>
<dbReference type="FunFam" id="3.40.50.300:FF:000605">
    <property type="entry name" value="multidrug resistance-associated protein 5 isoform X1"/>
    <property type="match status" value="1"/>
</dbReference>
<dbReference type="InterPro" id="IPR050173">
    <property type="entry name" value="ABC_transporter_C-like"/>
</dbReference>
<keyword evidence="4" id="KW-0547">Nucleotide-binding</keyword>
<feature type="transmembrane region" description="Helical" evidence="9">
    <location>
        <begin position="434"/>
        <end position="458"/>
    </location>
</feature>
<dbReference type="Pfam" id="PF00664">
    <property type="entry name" value="ABC_membrane"/>
    <property type="match status" value="2"/>
</dbReference>
<feature type="transmembrane region" description="Helical" evidence="9">
    <location>
        <begin position="902"/>
        <end position="921"/>
    </location>
</feature>
<dbReference type="Pfam" id="PF00005">
    <property type="entry name" value="ABC_tran"/>
    <property type="match status" value="2"/>
</dbReference>
<feature type="region of interest" description="Disordered" evidence="8">
    <location>
        <begin position="1"/>
        <end position="25"/>
    </location>
</feature>
<feature type="domain" description="ABC transmembrane type-1" evidence="11">
    <location>
        <begin position="812"/>
        <end position="1048"/>
    </location>
</feature>
<dbReference type="SMART" id="SM00382">
    <property type="entry name" value="AAA"/>
    <property type="match status" value="2"/>
</dbReference>
<feature type="transmembrane region" description="Helical" evidence="9">
    <location>
        <begin position="812"/>
        <end position="832"/>
    </location>
</feature>
<name>A0A9D4K9Q2_DREPO</name>
<accession>A0A9D4K9Q2</accession>
<proteinExistence type="predicted"/>
<feature type="domain" description="ABC transporter" evidence="10">
    <location>
        <begin position="1084"/>
        <end position="1318"/>
    </location>
</feature>
<dbReference type="InterPro" id="IPR027417">
    <property type="entry name" value="P-loop_NTPase"/>
</dbReference>
<evidence type="ECO:0000256" key="3">
    <source>
        <dbReference type="ARBA" id="ARBA00022692"/>
    </source>
</evidence>
<dbReference type="InterPro" id="IPR017871">
    <property type="entry name" value="ABC_transporter-like_CS"/>
</dbReference>
<dbReference type="InterPro" id="IPR003439">
    <property type="entry name" value="ABC_transporter-like_ATP-bd"/>
</dbReference>
<keyword evidence="13" id="KW-1185">Reference proteome</keyword>
<organism evidence="12 13">
    <name type="scientific">Dreissena polymorpha</name>
    <name type="common">Zebra mussel</name>
    <name type="synonym">Mytilus polymorpha</name>
    <dbReference type="NCBI Taxonomy" id="45954"/>
    <lineage>
        <taxon>Eukaryota</taxon>
        <taxon>Metazoa</taxon>
        <taxon>Spiralia</taxon>
        <taxon>Lophotrochozoa</taxon>
        <taxon>Mollusca</taxon>
        <taxon>Bivalvia</taxon>
        <taxon>Autobranchia</taxon>
        <taxon>Heteroconchia</taxon>
        <taxon>Euheterodonta</taxon>
        <taxon>Imparidentia</taxon>
        <taxon>Neoheterodontei</taxon>
        <taxon>Myida</taxon>
        <taxon>Dreissenoidea</taxon>
        <taxon>Dreissenidae</taxon>
        <taxon>Dreissena</taxon>
    </lineage>
</organism>
<dbReference type="Gene3D" id="3.40.50.300">
    <property type="entry name" value="P-loop containing nucleotide triphosphate hydrolases"/>
    <property type="match status" value="2"/>
</dbReference>
<evidence type="ECO:0000259" key="10">
    <source>
        <dbReference type="PROSITE" id="PS50893"/>
    </source>
</evidence>
<reference evidence="12" key="2">
    <citation type="submission" date="2020-11" db="EMBL/GenBank/DDBJ databases">
        <authorList>
            <person name="McCartney M.A."/>
            <person name="Auch B."/>
            <person name="Kono T."/>
            <person name="Mallez S."/>
            <person name="Becker A."/>
            <person name="Gohl D.M."/>
            <person name="Silverstein K.A.T."/>
            <person name="Koren S."/>
            <person name="Bechman K.B."/>
            <person name="Herman A."/>
            <person name="Abrahante J.E."/>
            <person name="Garbe J."/>
        </authorList>
    </citation>
    <scope>NUCLEOTIDE SEQUENCE</scope>
    <source>
        <strain evidence="12">Duluth1</strain>
        <tissue evidence="12">Whole animal</tissue>
    </source>
</reference>
<evidence type="ECO:0000313" key="13">
    <source>
        <dbReference type="Proteomes" id="UP000828390"/>
    </source>
</evidence>
<evidence type="ECO:0000313" key="12">
    <source>
        <dbReference type="EMBL" id="KAH3835361.1"/>
    </source>
</evidence>
<keyword evidence="7 9" id="KW-0472">Membrane</keyword>
<evidence type="ECO:0000256" key="6">
    <source>
        <dbReference type="ARBA" id="ARBA00022989"/>
    </source>
</evidence>
<feature type="transmembrane region" description="Helical" evidence="9">
    <location>
        <begin position="288"/>
        <end position="310"/>
    </location>
</feature>
<feature type="region of interest" description="Disordered" evidence="8">
    <location>
        <begin position="760"/>
        <end position="780"/>
    </location>
</feature>
<dbReference type="GO" id="GO:0016887">
    <property type="term" value="F:ATP hydrolysis activity"/>
    <property type="evidence" value="ECO:0007669"/>
    <property type="project" value="InterPro"/>
</dbReference>
<dbReference type="FunFam" id="3.40.50.300:FF:000163">
    <property type="entry name" value="Multidrug resistance-associated protein member 4"/>
    <property type="match status" value="1"/>
</dbReference>
<dbReference type="Gene3D" id="1.20.1560.10">
    <property type="entry name" value="ABC transporter type 1, transmembrane domain"/>
    <property type="match status" value="2"/>
</dbReference>
<evidence type="ECO:0000256" key="5">
    <source>
        <dbReference type="ARBA" id="ARBA00022840"/>
    </source>
</evidence>
<dbReference type="GO" id="GO:0016020">
    <property type="term" value="C:membrane"/>
    <property type="evidence" value="ECO:0007669"/>
    <property type="project" value="UniProtKB-SubCell"/>
</dbReference>
<evidence type="ECO:0000256" key="9">
    <source>
        <dbReference type="SAM" id="Phobius"/>
    </source>
</evidence>
<dbReference type="SUPFAM" id="SSF90123">
    <property type="entry name" value="ABC transporter transmembrane region"/>
    <property type="match status" value="2"/>
</dbReference>
<dbReference type="CDD" id="cd18592">
    <property type="entry name" value="ABC_6TM_MRP5_8_9_D1"/>
    <property type="match status" value="1"/>
</dbReference>
<gene>
    <name evidence="12" type="ORF">DPMN_108710</name>
</gene>
<dbReference type="Proteomes" id="UP000828390">
    <property type="component" value="Unassembled WGS sequence"/>
</dbReference>
<evidence type="ECO:0000256" key="2">
    <source>
        <dbReference type="ARBA" id="ARBA00022448"/>
    </source>
</evidence>
<dbReference type="PROSITE" id="PS00211">
    <property type="entry name" value="ABC_TRANSPORTER_1"/>
    <property type="match status" value="2"/>
</dbReference>
<dbReference type="InterPro" id="IPR011527">
    <property type="entry name" value="ABC1_TM_dom"/>
</dbReference>
<feature type="domain" description="ABC transporter" evidence="10">
    <location>
        <begin position="515"/>
        <end position="738"/>
    </location>
</feature>
<protein>
    <recommendedName>
        <fullName evidence="14">Multidrug resistance-associated protein 5</fullName>
    </recommendedName>
</protein>
<evidence type="ECO:0000259" key="11">
    <source>
        <dbReference type="PROSITE" id="PS50929"/>
    </source>
</evidence>
<keyword evidence="5" id="KW-0067">ATP-binding</keyword>
<dbReference type="PANTHER" id="PTHR24223">
    <property type="entry name" value="ATP-BINDING CASSETTE SUB-FAMILY C"/>
    <property type="match status" value="1"/>
</dbReference>
<feature type="transmembrane region" description="Helical" evidence="9">
    <location>
        <begin position="316"/>
        <end position="337"/>
    </location>
</feature>
<sequence>MKETNLSGGKRSSNESVLPETNGNPRVSLTGFTNILLDKSNPDKILTIEEERERLRVRFAELPSMSFDGGNVGPFKRKYSEALQILKPFRPASKDGKIPISKAGFFSYIFLTWFSPLVWRMYKHRDVPVSESDVWECSDMEGVLVNTERMKLLWSKELHDHGPEKASFLRVWVRFIFTRSVASLMILVVNALVTFLSSALLVNKVLQYLESAEDNLLYGLGLTAAIMACEVVRAITFANIIVFSAQTGTRFRSGFIGILYDKLLKLRVSKGKTNSEIINAFSVDSYRVYIATWTTIFIISVPVYLIIGTVYAYTLIGYWCFVSVGTFIVCYMTQVQMTGLLKKMRKKCSQHTDMRVRRMGEILNSMKFIKLYAWEKPFNEAIKNVRKSEQKYLLYSALLDAVVGAIIPVTPTIASVVTITVYTAAGNDLNASTAFAIIGTMNFLRIIVALIPIGFRAYGEAKVSFRRIEKLLTLDEFSSPSPDVFNKENAVEIKAANFICETVADDEETKTRIRGRKSSVASSRRESVNLFQLSDIELEVRKGQLIGICGSVGSGKSSLMSAILGRMMLAKGHLAVSGTVAYVAQQAWIFNASIKENILFGQEYKTERYSRVIACCGLETDFDLLKDGDETEIGERGVNLSGGQKQRVNLARAVYSKSDIYILDDPLSALDTRVGKQIFNECIKQELHKKTVILVTHQLQYLKDCDEVLVMENGTVVEKGHHLELMASDGKYSEMFRIFNLTEMKSRKIYSNNDGAPVESEVTEMKKDKKEKPAEETNGIHKPKAKGKLVQAEETAIGDVGVSTYTAYIRAAGGWFAVLVLILVNGFCHAKVSLTASKEMHDKCLDRVMKAPMSFFDTTPTGRILNRFSKDLDEGDVFIPQVTNQLVRILSLTIVSIGTATYVTPWLLIAVVPVVAVFYVMKQVSTVSVRQLKRLENITRSPLISNVNVTSQGLSTIVAYRQQDRFFKRCVSYGDVASMSVFLFDVSMRWIGLRLDLIAGLMTMSSSLIFVVTKGLIPPASAGLVLGLCGKTISIVQFLIRLMNETEARFTSVERLHEYTVKLGSENQDAKKKAPSKWPEKGAITFRNVVMRYRPDIDPVLKDVSFEIKPREKVGIVGRTGAGKSSLATVLFRLVELTDGVITIDGEDISELNLNIIRSKISTITQEPVLFSGTIRYNIDPFSLFTDETIWEALGKVHMKEKIKQFNQDLDTMVEENGENFSVGERQLLCLARAVVRSSKILLLDEATANIDTSTDAMIQQTIRECFADCTVITIAHRLNTVLHSDKILVLDSGKVMECGSPQELLSNPYSFFNAMVTAQSVKTPSP</sequence>
<dbReference type="InterPro" id="IPR036640">
    <property type="entry name" value="ABC1_TM_sf"/>
</dbReference>
<keyword evidence="6 9" id="KW-1133">Transmembrane helix</keyword>
<evidence type="ECO:0000256" key="8">
    <source>
        <dbReference type="SAM" id="MobiDB-lite"/>
    </source>
</evidence>
<dbReference type="PROSITE" id="PS50929">
    <property type="entry name" value="ABC_TM1F"/>
    <property type="match status" value="2"/>
</dbReference>
<evidence type="ECO:0008006" key="14">
    <source>
        <dbReference type="Google" id="ProtNLM"/>
    </source>
</evidence>
<dbReference type="GO" id="GO:0140359">
    <property type="term" value="F:ABC-type transporter activity"/>
    <property type="evidence" value="ECO:0007669"/>
    <property type="project" value="InterPro"/>
</dbReference>
<dbReference type="PANTHER" id="PTHR24223:SF447">
    <property type="entry name" value="MULTIDRUG RESISTANCE-ASSOCIATED PROTEIN 5"/>
    <property type="match status" value="1"/>
</dbReference>
<dbReference type="CDD" id="cd03250">
    <property type="entry name" value="ABCC_MRP_domain1"/>
    <property type="match status" value="1"/>
</dbReference>
<comment type="subcellular location">
    <subcellularLocation>
        <location evidence="1">Membrane</location>
        <topology evidence="1">Multi-pass membrane protein</topology>
    </subcellularLocation>
</comment>
<dbReference type="SUPFAM" id="SSF52540">
    <property type="entry name" value="P-loop containing nucleoside triphosphate hydrolases"/>
    <property type="match status" value="2"/>
</dbReference>
<feature type="transmembrane region" description="Helical" evidence="9">
    <location>
        <begin position="392"/>
        <end position="422"/>
    </location>
</feature>
<keyword evidence="2" id="KW-0813">Transport</keyword>
<feature type="compositionally biased region" description="Basic and acidic residues" evidence="8">
    <location>
        <begin position="763"/>
        <end position="779"/>
    </location>
</feature>
<feature type="domain" description="ABC transmembrane type-1" evidence="11">
    <location>
        <begin position="184"/>
        <end position="460"/>
    </location>
</feature>
<dbReference type="EMBL" id="JAIWYP010000004">
    <property type="protein sequence ID" value="KAH3835361.1"/>
    <property type="molecule type" value="Genomic_DNA"/>
</dbReference>
<dbReference type="CDD" id="cd03244">
    <property type="entry name" value="ABCC_MRP_domain2"/>
    <property type="match status" value="1"/>
</dbReference>